<evidence type="ECO:0000313" key="2">
    <source>
        <dbReference type="Proteomes" id="UP000317573"/>
    </source>
</evidence>
<protein>
    <submittedName>
        <fullName evidence="1">Uncharacterized protein</fullName>
    </submittedName>
</protein>
<dbReference type="RefSeq" id="WP_145692731.1">
    <property type="nucleotide sequence ID" value="NZ_VLJT01000039.1"/>
</dbReference>
<reference evidence="1 2" key="1">
    <citation type="submission" date="2019-07" db="EMBL/GenBank/DDBJ databases">
        <title>Genome sequencing of lignin-degrading bacterial isolates.</title>
        <authorList>
            <person name="Gladden J."/>
        </authorList>
    </citation>
    <scope>NUCLEOTIDE SEQUENCE [LARGE SCALE GENOMIC DNA]</scope>
    <source>
        <strain evidence="1 2">J45</strain>
    </source>
</reference>
<sequence>MELAIMFPKVGTRGRPREERAVEGAVLAYRAVVECLTAGKVPNVKTISEHAGVSATDRNPAKRVFFFHLGRELCVEAGLLDVKPSGLSKVYSLAGEILTDEEVMARVAEVITPEAVALPESSRKRIQREGQE</sequence>
<gene>
    <name evidence="1" type="ORF">L618_000400002550</name>
</gene>
<dbReference type="Proteomes" id="UP000317573">
    <property type="component" value="Unassembled WGS sequence"/>
</dbReference>
<evidence type="ECO:0000313" key="1">
    <source>
        <dbReference type="EMBL" id="TWH10774.1"/>
    </source>
</evidence>
<comment type="caution">
    <text evidence="1">The sequence shown here is derived from an EMBL/GenBank/DDBJ whole genome shotgun (WGS) entry which is preliminary data.</text>
</comment>
<name>A0A562DMI1_RHORH</name>
<dbReference type="EMBL" id="VLJT01000039">
    <property type="protein sequence ID" value="TWH10774.1"/>
    <property type="molecule type" value="Genomic_DNA"/>
</dbReference>
<dbReference type="AlphaFoldDB" id="A0A562DMI1"/>
<proteinExistence type="predicted"/>
<organism evidence="1 2">
    <name type="scientific">Rhodococcus rhodochrous J45</name>
    <dbReference type="NCBI Taxonomy" id="935266"/>
    <lineage>
        <taxon>Bacteria</taxon>
        <taxon>Bacillati</taxon>
        <taxon>Actinomycetota</taxon>
        <taxon>Actinomycetes</taxon>
        <taxon>Mycobacteriales</taxon>
        <taxon>Nocardiaceae</taxon>
        <taxon>Rhodococcus</taxon>
    </lineage>
</organism>
<accession>A0A562DMI1</accession>